<feature type="chain" id="PRO_5002954324" evidence="2">
    <location>
        <begin position="28"/>
        <end position="477"/>
    </location>
</feature>
<evidence type="ECO:0000313" key="4">
    <source>
        <dbReference type="Proteomes" id="UP000007800"/>
    </source>
</evidence>
<protein>
    <submittedName>
        <fullName evidence="3">Uncharacterized protein</fullName>
    </submittedName>
</protein>
<dbReference type="AlphaFoldDB" id="C5L7Z3"/>
<evidence type="ECO:0000256" key="1">
    <source>
        <dbReference type="SAM" id="MobiDB-lite"/>
    </source>
</evidence>
<name>C5L7Z3_PERM5</name>
<feature type="region of interest" description="Disordered" evidence="1">
    <location>
        <begin position="458"/>
        <end position="477"/>
    </location>
</feature>
<sequence length="477" mass="54817">MVYSIKPLSMLLYITLVLGTADGSSRADRVGRVVEVKAHGKPSSLRNPPLESKPFRIIDQAKATNDDEIQQCNVYLDSDREATFVYRRLTCPRYGILHDVVLAEQLNNHQSEGHHAEEQNKQKDQMNGSPSQHQKLDLGRIIGLAPWGAQMLRALKWKPEIKDLPFPYPSGMNIDEELEKDSYDCEAFQTLRLRSRTNHSKEVRWSIWVRLNAPVLEEGFRISRISTTISENIPGLSLDFSMSRLEELEANAERFLPNSTQYPSKPNREHLCSRQLNRYLYYILGKNNGEGSTALLNDKKWKPILWRIVMWLFAGQTDPKIEDHFIPIGAPIYRVTDRKNTVESESTRHLKTVQHRNPREEIDASVLLSQVKYERSILRLNWFQAWTLIEFFVGASRVEYDDVKRDYQTSKVLVVLAIVFDESSEAIEPVFEPVKLFLNKTAPDAVDKPGHFRRDCPLLKTDMSPPSGNTEAAPMKQ</sequence>
<feature type="region of interest" description="Disordered" evidence="1">
    <location>
        <begin position="109"/>
        <end position="133"/>
    </location>
</feature>
<dbReference type="OrthoDB" id="10350991at2759"/>
<keyword evidence="2" id="KW-0732">Signal</keyword>
<feature type="compositionally biased region" description="Basic and acidic residues" evidence="1">
    <location>
        <begin position="111"/>
        <end position="124"/>
    </location>
</feature>
<organism evidence="4">
    <name type="scientific">Perkinsus marinus (strain ATCC 50983 / TXsc)</name>
    <dbReference type="NCBI Taxonomy" id="423536"/>
    <lineage>
        <taxon>Eukaryota</taxon>
        <taxon>Sar</taxon>
        <taxon>Alveolata</taxon>
        <taxon>Perkinsozoa</taxon>
        <taxon>Perkinsea</taxon>
        <taxon>Perkinsida</taxon>
        <taxon>Perkinsidae</taxon>
        <taxon>Perkinsus</taxon>
    </lineage>
</organism>
<keyword evidence="4" id="KW-1185">Reference proteome</keyword>
<dbReference type="Proteomes" id="UP000007800">
    <property type="component" value="Unassembled WGS sequence"/>
</dbReference>
<dbReference type="RefSeq" id="XP_002775323.1">
    <property type="nucleotide sequence ID" value="XM_002775277.1"/>
</dbReference>
<dbReference type="EMBL" id="GG679990">
    <property type="protein sequence ID" value="EER07139.1"/>
    <property type="molecule type" value="Genomic_DNA"/>
</dbReference>
<proteinExistence type="predicted"/>
<evidence type="ECO:0000313" key="3">
    <source>
        <dbReference type="EMBL" id="EER07139.1"/>
    </source>
</evidence>
<feature type="signal peptide" evidence="2">
    <location>
        <begin position="1"/>
        <end position="27"/>
    </location>
</feature>
<gene>
    <name evidence="3" type="ORF">Pmar_PMAR027184</name>
</gene>
<dbReference type="GeneID" id="9059619"/>
<dbReference type="InParanoid" id="C5L7Z3"/>
<evidence type="ECO:0000256" key="2">
    <source>
        <dbReference type="SAM" id="SignalP"/>
    </source>
</evidence>
<reference evidence="3 4" key="1">
    <citation type="submission" date="2008-07" db="EMBL/GenBank/DDBJ databases">
        <authorList>
            <person name="El-Sayed N."/>
            <person name="Caler E."/>
            <person name="Inman J."/>
            <person name="Amedeo P."/>
            <person name="Hass B."/>
            <person name="Wortman J."/>
        </authorList>
    </citation>
    <scope>NUCLEOTIDE SEQUENCE [LARGE SCALE GENOMIC DNA]</scope>
    <source>
        <strain evidence="4">ATCC 50983 / TXsc</strain>
    </source>
</reference>
<accession>C5L7Z3</accession>